<dbReference type="EMBL" id="KU240005">
    <property type="protein sequence ID" value="ALV85566.1"/>
    <property type="molecule type" value="Genomic_DNA"/>
</dbReference>
<evidence type="ECO:0000313" key="1">
    <source>
        <dbReference type="EMBL" id="ALV85566.1"/>
    </source>
</evidence>
<organism evidence="1">
    <name type="scientific">uncultured bacterium pA1</name>
    <dbReference type="NCBI Taxonomy" id="1776268"/>
    <lineage>
        <taxon>Bacteria</taxon>
        <taxon>environmental samples</taxon>
    </lineage>
</organism>
<reference evidence="1" key="1">
    <citation type="journal article" date="2015" name="J. Microbiol. Biotechnol.">
        <title>Functional Metagenome Mining of Soil for a Novel Gentamicin Resistance Gene.</title>
        <authorList>
            <person name="Im H."/>
            <person name="Kim K.M."/>
            <person name="Lee S.H."/>
            <person name="Ryu C.M."/>
        </authorList>
    </citation>
    <scope>NUCLEOTIDE SEQUENCE</scope>
</reference>
<dbReference type="AlphaFoldDB" id="A0A0U3U5D9"/>
<proteinExistence type="predicted"/>
<name>A0A0U3U5D9_9BACT</name>
<protein>
    <submittedName>
        <fullName evidence="1">Uncharacterized protein</fullName>
    </submittedName>
</protein>
<accession>A0A0U3U5D9</accession>
<sequence length="54" mass="6110">MCPRILASRPPGYATGDLARLRLAKTVALWRTRLGLRASLADRLLREGRCYKIL</sequence>